<dbReference type="GO" id="GO:0016655">
    <property type="term" value="F:oxidoreductase activity, acting on NAD(P)H, quinone or similar compound as acceptor"/>
    <property type="evidence" value="ECO:0007669"/>
    <property type="project" value="UniProtKB-UniRule"/>
</dbReference>
<reference evidence="8 9" key="1">
    <citation type="submission" date="2017-08" db="EMBL/GenBank/DDBJ databases">
        <title>Infants hospitalized years apart are colonized by the same room-sourced microbial strains.</title>
        <authorList>
            <person name="Brooks B."/>
            <person name="Olm M.R."/>
            <person name="Firek B.A."/>
            <person name="Baker R."/>
            <person name="Thomas B.C."/>
            <person name="Morowitz M.J."/>
            <person name="Banfield J.F."/>
        </authorList>
    </citation>
    <scope>NUCLEOTIDE SEQUENCE [LARGE SCALE GENOMIC DNA]</scope>
    <source>
        <strain evidence="8">S2_003_000_R2_14</strain>
    </source>
</reference>
<keyword evidence="3 5" id="KW-1133">Transmembrane helix</keyword>
<accession>A0A2W5TED7</accession>
<gene>
    <name evidence="5" type="primary">nuoH</name>
    <name evidence="8" type="ORF">DI536_11190</name>
</gene>
<evidence type="ECO:0000256" key="7">
    <source>
        <dbReference type="SAM" id="MobiDB-lite"/>
    </source>
</evidence>
<feature type="transmembrane region" description="Helical" evidence="5">
    <location>
        <begin position="48"/>
        <end position="69"/>
    </location>
</feature>
<evidence type="ECO:0000256" key="5">
    <source>
        <dbReference type="HAMAP-Rule" id="MF_01350"/>
    </source>
</evidence>
<feature type="transmembrane region" description="Helical" evidence="5">
    <location>
        <begin position="256"/>
        <end position="277"/>
    </location>
</feature>
<dbReference type="GO" id="GO:0048038">
    <property type="term" value="F:quinone binding"/>
    <property type="evidence" value="ECO:0007669"/>
    <property type="project" value="UniProtKB-KW"/>
</dbReference>
<evidence type="ECO:0000313" key="8">
    <source>
        <dbReference type="EMBL" id="PZR13889.1"/>
    </source>
</evidence>
<dbReference type="PANTHER" id="PTHR11432">
    <property type="entry name" value="NADH DEHYDROGENASE SUBUNIT 1"/>
    <property type="match status" value="1"/>
</dbReference>
<keyword evidence="5" id="KW-1278">Translocase</keyword>
<proteinExistence type="inferred from homology"/>
<sequence length="477" mass="51649">MARIGQILLAIGTIVGSLFGIMAAAYAVGGLVEDLGRKHLGIPGLSHITNILVLMLVVVMVIATLLTLAERKWSAYMQDRVGPNRARLSIIPGLKNRALGGIPHIITDVLKLLTKEAFRPTKANSFLFNIAPMLAFAPVFALFAVVPAGPTLNVGGNDVMMVAINPDFGLLFLLAIASLAVYGTSLAGWASNNKFALLGGVRASSQMISYEVALGLSLVGMMIAFGTVRLAGAGGMAESQAAYLWKGYLGSFDIGLPSWGIFLQPLGFVLFFAAAFAETKRAPFDSPEGESEIVGYFLEYSGMQFGLFMISEFVEIVVLSGVLTAIFFGGWSLPVGNEWVQNLELMKNYPILQGAFFGTVFWIKVIFLIYLQLVIRWTMPRFRYDQVQKLGWQILLPMGLINLFVSGALILLDPSLRYLALFGFVVLGIFAFLTVTPPKQLRDERAAADAHGGHGHGHDDHGHGHDDHGHDAHANSH</sequence>
<feature type="transmembrane region" description="Helical" evidence="5">
    <location>
        <begin position="7"/>
        <end position="28"/>
    </location>
</feature>
<dbReference type="Pfam" id="PF00146">
    <property type="entry name" value="NADHdh"/>
    <property type="match status" value="1"/>
</dbReference>
<comment type="similarity">
    <text evidence="5 6">Belongs to the complex I subunit 1 family.</text>
</comment>
<dbReference type="PANTHER" id="PTHR11432:SF3">
    <property type="entry name" value="NADH-UBIQUINONE OXIDOREDUCTASE CHAIN 1"/>
    <property type="match status" value="1"/>
</dbReference>
<feature type="transmembrane region" description="Helical" evidence="5">
    <location>
        <begin position="418"/>
        <end position="435"/>
    </location>
</feature>
<feature type="transmembrane region" description="Helical" evidence="5">
    <location>
        <begin position="394"/>
        <end position="412"/>
    </location>
</feature>
<dbReference type="GO" id="GO:0009060">
    <property type="term" value="P:aerobic respiration"/>
    <property type="evidence" value="ECO:0007669"/>
    <property type="project" value="TreeGrafter"/>
</dbReference>
<evidence type="ECO:0000256" key="3">
    <source>
        <dbReference type="ARBA" id="ARBA00022989"/>
    </source>
</evidence>
<feature type="region of interest" description="Disordered" evidence="7">
    <location>
        <begin position="444"/>
        <end position="477"/>
    </location>
</feature>
<protein>
    <recommendedName>
        <fullName evidence="5">NADH-quinone oxidoreductase subunit H</fullName>
        <ecNumber evidence="5">7.1.1.-</ecNumber>
    </recommendedName>
    <alternativeName>
        <fullName evidence="5">NADH dehydrogenase I subunit H</fullName>
    </alternativeName>
    <alternativeName>
        <fullName evidence="5">NDH-1 subunit H</fullName>
    </alternativeName>
</protein>
<keyword evidence="2 5" id="KW-0812">Transmembrane</keyword>
<feature type="transmembrane region" description="Helical" evidence="5">
    <location>
        <begin position="168"/>
        <end position="191"/>
    </location>
</feature>
<evidence type="ECO:0000256" key="1">
    <source>
        <dbReference type="ARBA" id="ARBA00004141"/>
    </source>
</evidence>
<comment type="catalytic activity">
    <reaction evidence="5">
        <text>a quinone + NADH + 5 H(+)(in) = a quinol + NAD(+) + 4 H(+)(out)</text>
        <dbReference type="Rhea" id="RHEA:57888"/>
        <dbReference type="ChEBI" id="CHEBI:15378"/>
        <dbReference type="ChEBI" id="CHEBI:24646"/>
        <dbReference type="ChEBI" id="CHEBI:57540"/>
        <dbReference type="ChEBI" id="CHEBI:57945"/>
        <dbReference type="ChEBI" id="CHEBI:132124"/>
    </reaction>
</comment>
<comment type="caution">
    <text evidence="5">Lacks conserved residue(s) required for the propagation of feature annotation.</text>
</comment>
<feature type="transmembrane region" description="Helical" evidence="5">
    <location>
        <begin position="351"/>
        <end position="373"/>
    </location>
</feature>
<dbReference type="EMBL" id="QFQP01000008">
    <property type="protein sequence ID" value="PZR13889.1"/>
    <property type="molecule type" value="Genomic_DNA"/>
</dbReference>
<comment type="caution">
    <text evidence="8">The sequence shown here is derived from an EMBL/GenBank/DDBJ whole genome shotgun (WGS) entry which is preliminary data.</text>
</comment>
<dbReference type="Proteomes" id="UP000249061">
    <property type="component" value="Unassembled WGS sequence"/>
</dbReference>
<evidence type="ECO:0000256" key="4">
    <source>
        <dbReference type="ARBA" id="ARBA00023136"/>
    </source>
</evidence>
<organism evidence="8 9">
    <name type="scientific">Archangium gephyra</name>
    <dbReference type="NCBI Taxonomy" id="48"/>
    <lineage>
        <taxon>Bacteria</taxon>
        <taxon>Pseudomonadati</taxon>
        <taxon>Myxococcota</taxon>
        <taxon>Myxococcia</taxon>
        <taxon>Myxococcales</taxon>
        <taxon>Cystobacterineae</taxon>
        <taxon>Archangiaceae</taxon>
        <taxon>Archangium</taxon>
    </lineage>
</organism>
<keyword evidence="5 6" id="KW-0520">NAD</keyword>
<comment type="subunit">
    <text evidence="5">NDH-1 is composed of 14 different subunits. Subunits NuoA, H, J, K, L, M, N constitute the membrane sector of the complex.</text>
</comment>
<evidence type="ECO:0000313" key="9">
    <source>
        <dbReference type="Proteomes" id="UP000249061"/>
    </source>
</evidence>
<feature type="transmembrane region" description="Helical" evidence="5">
    <location>
        <begin position="212"/>
        <end position="236"/>
    </location>
</feature>
<comment type="function">
    <text evidence="5">NDH-1 shuttles electrons from NADH, via FMN and iron-sulfur (Fe-S) centers, to quinones in the respiratory chain. The immediate electron acceptor for the enzyme in this species is believed to be ubiquinone. Couples the redox reaction to proton translocation (for every two electrons transferred, four hydrogen ions are translocated across the cytoplasmic membrane), and thus conserves the redox energy in a proton gradient. This subunit may bind ubiquinone.</text>
</comment>
<evidence type="ECO:0000256" key="6">
    <source>
        <dbReference type="RuleBase" id="RU000471"/>
    </source>
</evidence>
<dbReference type="GO" id="GO:0005886">
    <property type="term" value="C:plasma membrane"/>
    <property type="evidence" value="ECO:0007669"/>
    <property type="project" value="UniProtKB-SubCell"/>
</dbReference>
<name>A0A2W5TED7_9BACT</name>
<dbReference type="GO" id="GO:0003954">
    <property type="term" value="F:NADH dehydrogenase activity"/>
    <property type="evidence" value="ECO:0007669"/>
    <property type="project" value="TreeGrafter"/>
</dbReference>
<keyword evidence="5" id="KW-0874">Quinone</keyword>
<feature type="transmembrane region" description="Helical" evidence="5">
    <location>
        <begin position="313"/>
        <end position="331"/>
    </location>
</feature>
<evidence type="ECO:0000256" key="2">
    <source>
        <dbReference type="ARBA" id="ARBA00022692"/>
    </source>
</evidence>
<keyword evidence="5" id="KW-0830">Ubiquinone</keyword>
<dbReference type="EC" id="7.1.1.-" evidence="5"/>
<comment type="subcellular location">
    <subcellularLocation>
        <location evidence="5 6">Cell membrane</location>
        <topology evidence="5 6">Multi-pass membrane protein</topology>
    </subcellularLocation>
    <subcellularLocation>
        <location evidence="1">Membrane</location>
        <topology evidence="1">Multi-pass membrane protein</topology>
    </subcellularLocation>
</comment>
<dbReference type="AlphaFoldDB" id="A0A2W5TED7"/>
<keyword evidence="4 5" id="KW-0472">Membrane</keyword>
<feature type="transmembrane region" description="Helical" evidence="5">
    <location>
        <begin position="126"/>
        <end position="148"/>
    </location>
</feature>
<keyword evidence="5" id="KW-1003">Cell membrane</keyword>
<dbReference type="HAMAP" id="MF_01350">
    <property type="entry name" value="NDH1_NuoH"/>
    <property type="match status" value="1"/>
</dbReference>
<dbReference type="InterPro" id="IPR001694">
    <property type="entry name" value="NADH_UbQ_OxRdtase_su1/FPO"/>
</dbReference>